<keyword evidence="3" id="KW-1185">Reference proteome</keyword>
<accession>A0ABY8VSE4</accession>
<evidence type="ECO:0008006" key="4">
    <source>
        <dbReference type="Google" id="ProtNLM"/>
    </source>
</evidence>
<name>A0ABY8VSE4_9MYCO</name>
<evidence type="ECO:0000313" key="3">
    <source>
        <dbReference type="Proteomes" id="UP001236585"/>
    </source>
</evidence>
<dbReference type="EMBL" id="CP126981">
    <property type="protein sequence ID" value="WIM86554.1"/>
    <property type="molecule type" value="Genomic_DNA"/>
</dbReference>
<feature type="signal peptide" evidence="1">
    <location>
        <begin position="1"/>
        <end position="26"/>
    </location>
</feature>
<reference evidence="2 3" key="1">
    <citation type="journal article" date="2023" name="Microbiol. Resour. Announc.">
        <title>Complete Genome Sequence of Mycobacterium wuenschmanii, a novel Nontuberculous Mycobacterium Isolated from a captive population of Amazon Milk Frogs.</title>
        <authorList>
            <person name="Hicks J."/>
            <person name="Zeineldin M."/>
            <person name="Ward H."/>
            <person name="Wuenschmann A."/>
            <person name="Camp P."/>
            <person name="Farrell D."/>
            <person name="Lehman K."/>
            <person name="Thacker T."/>
            <person name="Cuthbert E."/>
        </authorList>
    </citation>
    <scope>NUCLEOTIDE SEQUENCE [LARGE SCALE GENOMIC DNA]</scope>
    <source>
        <strain evidence="2 3">Wuenschmanii</strain>
    </source>
</reference>
<evidence type="ECO:0000313" key="2">
    <source>
        <dbReference type="EMBL" id="WIM86554.1"/>
    </source>
</evidence>
<dbReference type="RefSeq" id="WP_285185963.1">
    <property type="nucleotide sequence ID" value="NZ_CP126981.1"/>
</dbReference>
<sequence>MSFSTLARCAVPVVVALAGTAVPASAESGTVVPMRSILRACDFTPIPDRASADRGMASAVIHSNGGSVTADVHFAEPSAPNAHYDVALIQAPRASSSPCDGPGPGVAVGSLNTDGAGIANTTVSGSLNSGTTGVWVFIRQANPYSQSPQEFYTSDFIKKV</sequence>
<organism evidence="2 3">
    <name type="scientific">Candidatus Mycobacterium wuenschmannii</name>
    <dbReference type="NCBI Taxonomy" id="3027808"/>
    <lineage>
        <taxon>Bacteria</taxon>
        <taxon>Bacillati</taxon>
        <taxon>Actinomycetota</taxon>
        <taxon>Actinomycetes</taxon>
        <taxon>Mycobacteriales</taxon>
        <taxon>Mycobacteriaceae</taxon>
        <taxon>Mycobacterium</taxon>
    </lineage>
</organism>
<protein>
    <recommendedName>
        <fullName evidence="4">Secreted protein</fullName>
    </recommendedName>
</protein>
<dbReference type="Proteomes" id="UP001236585">
    <property type="component" value="Chromosome"/>
</dbReference>
<keyword evidence="1" id="KW-0732">Signal</keyword>
<gene>
    <name evidence="2" type="ORF">PT015_16865</name>
</gene>
<feature type="chain" id="PRO_5045780336" description="Secreted protein" evidence="1">
    <location>
        <begin position="27"/>
        <end position="160"/>
    </location>
</feature>
<proteinExistence type="predicted"/>
<evidence type="ECO:0000256" key="1">
    <source>
        <dbReference type="SAM" id="SignalP"/>
    </source>
</evidence>